<evidence type="ECO:0000256" key="1">
    <source>
        <dbReference type="ARBA" id="ARBA00000056"/>
    </source>
</evidence>
<name>A0A1G8S9L8_9BACI</name>
<gene>
    <name evidence="7" type="primary">nanE</name>
    <name evidence="8" type="ORF">SAMN04490247_1332</name>
</gene>
<evidence type="ECO:0000256" key="7">
    <source>
        <dbReference type="HAMAP-Rule" id="MF_01235"/>
    </source>
</evidence>
<dbReference type="InterPro" id="IPR011060">
    <property type="entry name" value="RibuloseP-bd_barrel"/>
</dbReference>
<evidence type="ECO:0000256" key="4">
    <source>
        <dbReference type="ARBA" id="ARBA00007439"/>
    </source>
</evidence>
<evidence type="ECO:0000256" key="3">
    <source>
        <dbReference type="ARBA" id="ARBA00005081"/>
    </source>
</evidence>
<comment type="similarity">
    <text evidence="4 7">Belongs to the NanE family.</text>
</comment>
<evidence type="ECO:0000256" key="2">
    <source>
        <dbReference type="ARBA" id="ARBA00002147"/>
    </source>
</evidence>
<dbReference type="OrthoDB" id="9781704at2"/>
<dbReference type="CDD" id="cd04729">
    <property type="entry name" value="NanE"/>
    <property type="match status" value="1"/>
</dbReference>
<organism evidence="8 9">
    <name type="scientific">Salimicrobium halophilum</name>
    <dbReference type="NCBI Taxonomy" id="86666"/>
    <lineage>
        <taxon>Bacteria</taxon>
        <taxon>Bacillati</taxon>
        <taxon>Bacillota</taxon>
        <taxon>Bacilli</taxon>
        <taxon>Bacillales</taxon>
        <taxon>Bacillaceae</taxon>
        <taxon>Salimicrobium</taxon>
    </lineage>
</organism>
<dbReference type="PANTHER" id="PTHR36204:SF1">
    <property type="entry name" value="N-ACETYLMANNOSAMINE-6-PHOSPHATE 2-EPIMERASE-RELATED"/>
    <property type="match status" value="1"/>
</dbReference>
<accession>A0A1G8S9L8</accession>
<keyword evidence="5 7" id="KW-0413">Isomerase</keyword>
<keyword evidence="9" id="KW-1185">Reference proteome</keyword>
<dbReference type="GO" id="GO:0005829">
    <property type="term" value="C:cytosol"/>
    <property type="evidence" value="ECO:0007669"/>
    <property type="project" value="TreeGrafter"/>
</dbReference>
<dbReference type="NCBIfam" id="NF002231">
    <property type="entry name" value="PRK01130.1"/>
    <property type="match status" value="1"/>
</dbReference>
<dbReference type="STRING" id="86666.SAMN04490247_1332"/>
<dbReference type="FunFam" id="3.20.20.70:FF:000035">
    <property type="entry name" value="Putative N-acetylmannosamine-6-phosphate 2-epimerase"/>
    <property type="match status" value="1"/>
</dbReference>
<dbReference type="GO" id="GO:0047465">
    <property type="term" value="F:N-acylglucosamine-6-phosphate 2-epimerase activity"/>
    <property type="evidence" value="ECO:0007669"/>
    <property type="project" value="UniProtKB-EC"/>
</dbReference>
<dbReference type="InterPro" id="IPR007260">
    <property type="entry name" value="NanE"/>
</dbReference>
<evidence type="ECO:0000256" key="5">
    <source>
        <dbReference type="ARBA" id="ARBA00023235"/>
    </source>
</evidence>
<dbReference type="HAMAP" id="MF_01235">
    <property type="entry name" value="ManNAc6P_epimer"/>
    <property type="match status" value="1"/>
</dbReference>
<keyword evidence="6 7" id="KW-0119">Carbohydrate metabolism</keyword>
<dbReference type="RefSeq" id="WP_093193087.1">
    <property type="nucleotide sequence ID" value="NZ_FNEV01000003.1"/>
</dbReference>
<evidence type="ECO:0000313" key="9">
    <source>
        <dbReference type="Proteomes" id="UP000199225"/>
    </source>
</evidence>
<dbReference type="EC" id="5.1.3.9" evidence="7"/>
<evidence type="ECO:0000256" key="6">
    <source>
        <dbReference type="ARBA" id="ARBA00023277"/>
    </source>
</evidence>
<dbReference type="PANTHER" id="PTHR36204">
    <property type="entry name" value="N-ACETYLMANNOSAMINE-6-PHOSPHATE 2-EPIMERASE-RELATED"/>
    <property type="match status" value="1"/>
</dbReference>
<comment type="pathway">
    <text evidence="3 7">Amino-sugar metabolism; N-acetylneuraminate degradation; D-fructose 6-phosphate from N-acetylneuraminate: step 3/5.</text>
</comment>
<protein>
    <recommendedName>
        <fullName evidence="7">Putative N-acetylmannosamine-6-phosphate 2-epimerase</fullName>
        <ecNumber evidence="7">5.1.3.9</ecNumber>
    </recommendedName>
    <alternativeName>
        <fullName evidence="7">ManNAc-6-P epimerase</fullName>
    </alternativeName>
</protein>
<dbReference type="Pfam" id="PF04131">
    <property type="entry name" value="NanE"/>
    <property type="match status" value="1"/>
</dbReference>
<dbReference type="GO" id="GO:0019262">
    <property type="term" value="P:N-acetylneuraminate catabolic process"/>
    <property type="evidence" value="ECO:0007669"/>
    <property type="project" value="UniProtKB-UniRule"/>
</dbReference>
<dbReference type="AlphaFoldDB" id="A0A1G8S9L8"/>
<dbReference type="InterPro" id="IPR013785">
    <property type="entry name" value="Aldolase_TIM"/>
</dbReference>
<proteinExistence type="inferred from homology"/>
<comment type="function">
    <text evidence="2 7">Converts N-acetylmannosamine-6-phosphate (ManNAc-6-P) to N-acetylglucosamine-6-phosphate (GlcNAc-6-P).</text>
</comment>
<dbReference type="EMBL" id="FNEV01000003">
    <property type="protein sequence ID" value="SDJ25928.1"/>
    <property type="molecule type" value="Genomic_DNA"/>
</dbReference>
<sequence>MNDLVKKLKGQLIVSCQALENEPLHGSDIMARMAIAAEEGGAGGIRANSPEDIQAIRRSTNLPVIGLWKKEYEDSPAYITPTVEDARKVKEAGADIVAVDATDRVHPGGKTLTEFLQSLREALPDTPIMADISTLQEGLIAESMGIDVLSTTLSGYTEETEHITGFDGELLQALIAESSLPVVAEGKVHTPELAKECWEMGAHAVVVGSAITRPQEITKRFAKEVSASLMKGDRA</sequence>
<dbReference type="GO" id="GO:0005975">
    <property type="term" value="P:carbohydrate metabolic process"/>
    <property type="evidence" value="ECO:0007669"/>
    <property type="project" value="UniProtKB-UniRule"/>
</dbReference>
<dbReference type="Gene3D" id="3.20.20.70">
    <property type="entry name" value="Aldolase class I"/>
    <property type="match status" value="1"/>
</dbReference>
<dbReference type="Proteomes" id="UP000199225">
    <property type="component" value="Unassembled WGS sequence"/>
</dbReference>
<dbReference type="SUPFAM" id="SSF51366">
    <property type="entry name" value="Ribulose-phoshate binding barrel"/>
    <property type="match status" value="1"/>
</dbReference>
<dbReference type="GO" id="GO:0006053">
    <property type="term" value="P:N-acetylmannosamine catabolic process"/>
    <property type="evidence" value="ECO:0007669"/>
    <property type="project" value="TreeGrafter"/>
</dbReference>
<dbReference type="UniPathway" id="UPA00629">
    <property type="reaction ID" value="UER00682"/>
</dbReference>
<reference evidence="9" key="1">
    <citation type="submission" date="2016-10" db="EMBL/GenBank/DDBJ databases">
        <authorList>
            <person name="Varghese N."/>
            <person name="Submissions S."/>
        </authorList>
    </citation>
    <scope>NUCLEOTIDE SEQUENCE [LARGE SCALE GENOMIC DNA]</scope>
    <source>
        <strain evidence="9">DSM 4771</strain>
    </source>
</reference>
<comment type="catalytic activity">
    <reaction evidence="1 7">
        <text>an N-acyl-D-glucosamine 6-phosphate = an N-acyl-D-mannosamine 6-phosphate</text>
        <dbReference type="Rhea" id="RHEA:23932"/>
        <dbReference type="ChEBI" id="CHEBI:57599"/>
        <dbReference type="ChEBI" id="CHEBI:57666"/>
        <dbReference type="EC" id="5.1.3.9"/>
    </reaction>
</comment>
<evidence type="ECO:0000313" key="8">
    <source>
        <dbReference type="EMBL" id="SDJ25928.1"/>
    </source>
</evidence>